<dbReference type="RefSeq" id="WP_012326090.1">
    <property type="nucleotide sequence ID" value="NC_010506.1"/>
</dbReference>
<sequence>MNQYKFIEMICYELEDHDEAISLVKTLDSSALLYELLDHYNWDDGFGVPIAVANHPCCEVAIAQKLYWLAAADYWYESEEEVNIYNKEHFNFSKLISQRLLAGYYEVGSLSHAEYFSQVQLYKFKKQGFPDVFYQPVVGTKSKQHRQP</sequence>
<evidence type="ECO:0000313" key="2">
    <source>
        <dbReference type="EMBL" id="ACA87756.1"/>
    </source>
</evidence>
<dbReference type="Pfam" id="PF14096">
    <property type="entry name" value="DUF4274"/>
    <property type="match status" value="1"/>
</dbReference>
<accession>B1KR00</accession>
<gene>
    <name evidence="2" type="ordered locus">Swoo_3491</name>
</gene>
<evidence type="ECO:0000259" key="1">
    <source>
        <dbReference type="Pfam" id="PF14096"/>
    </source>
</evidence>
<dbReference type="InterPro" id="IPR025369">
    <property type="entry name" value="DUF4274"/>
</dbReference>
<evidence type="ECO:0000313" key="3">
    <source>
        <dbReference type="Proteomes" id="UP000002168"/>
    </source>
</evidence>
<organism evidence="2 3">
    <name type="scientific">Shewanella woodyi (strain ATCC 51908 / MS32)</name>
    <dbReference type="NCBI Taxonomy" id="392500"/>
    <lineage>
        <taxon>Bacteria</taxon>
        <taxon>Pseudomonadati</taxon>
        <taxon>Pseudomonadota</taxon>
        <taxon>Gammaproteobacteria</taxon>
        <taxon>Alteromonadales</taxon>
        <taxon>Shewanellaceae</taxon>
        <taxon>Shewanella</taxon>
    </lineage>
</organism>
<protein>
    <recommendedName>
        <fullName evidence="1">DUF4274 domain-containing protein</fullName>
    </recommendedName>
</protein>
<dbReference type="EMBL" id="CP000961">
    <property type="protein sequence ID" value="ACA87756.1"/>
    <property type="molecule type" value="Genomic_DNA"/>
</dbReference>
<dbReference type="HOGENOM" id="CLU_1757581_0_0_6"/>
<dbReference type="eggNOG" id="ENOG5033BBB">
    <property type="taxonomic scope" value="Bacteria"/>
</dbReference>
<dbReference type="KEGG" id="swd:Swoo_3491"/>
<dbReference type="AlphaFoldDB" id="B1KR00"/>
<dbReference type="Proteomes" id="UP000002168">
    <property type="component" value="Chromosome"/>
</dbReference>
<feature type="domain" description="DUF4274" evidence="1">
    <location>
        <begin position="29"/>
        <end position="100"/>
    </location>
</feature>
<name>B1KR00_SHEWM</name>
<proteinExistence type="predicted"/>
<reference evidence="2 3" key="1">
    <citation type="submission" date="2008-02" db="EMBL/GenBank/DDBJ databases">
        <title>Complete sequence of Shewanella woodyi ATCC 51908.</title>
        <authorList>
            <consortium name="US DOE Joint Genome Institute"/>
            <person name="Copeland A."/>
            <person name="Lucas S."/>
            <person name="Lapidus A."/>
            <person name="Glavina del Rio T."/>
            <person name="Dalin E."/>
            <person name="Tice H."/>
            <person name="Bruce D."/>
            <person name="Goodwin L."/>
            <person name="Pitluck S."/>
            <person name="Sims D."/>
            <person name="Brettin T."/>
            <person name="Detter J.C."/>
            <person name="Han C."/>
            <person name="Kuske C.R."/>
            <person name="Schmutz J."/>
            <person name="Larimer F."/>
            <person name="Land M."/>
            <person name="Hauser L."/>
            <person name="Kyrpides N."/>
            <person name="Lykidis A."/>
            <person name="Zhao J.-S."/>
            <person name="Richardson P."/>
        </authorList>
    </citation>
    <scope>NUCLEOTIDE SEQUENCE [LARGE SCALE GENOMIC DNA]</scope>
    <source>
        <strain evidence="3">ATCC 51908 / MS32</strain>
    </source>
</reference>
<keyword evidence="3" id="KW-1185">Reference proteome</keyword>